<proteinExistence type="predicted"/>
<dbReference type="InterPro" id="IPR001810">
    <property type="entry name" value="F-box_dom"/>
</dbReference>
<dbReference type="STRING" id="4795.A0A225ULT2"/>
<dbReference type="OrthoDB" id="63379at2759"/>
<dbReference type="Proteomes" id="UP000198211">
    <property type="component" value="Unassembled WGS sequence"/>
</dbReference>
<dbReference type="PANTHER" id="PTHR39741">
    <property type="entry name" value="F-BOX DOMAIN CONTAINING PROTEIN, EXPRESSED"/>
    <property type="match status" value="1"/>
</dbReference>
<sequence>MGLSDLPSDLLAAVLLFANDSSLLQLELVSRHVRDTIVHCGCSSVDHSNESAENTLTRSHCGIGVALLANTVVADDPMAFETIAKRLQLDASTGGYSATDQLDYTLEENCLVNSVQIVPYRVFWYPGSPTYSPKRVSFALYEVGNDGEIDTLVYESMVSSVVKDMTMQTFELPTRVFLSRGVLRLNLFDRQEDIGIDVARWMQENNLPPYYTCLSYVGATGLVESGTLE</sequence>
<dbReference type="PROSITE" id="PS50181">
    <property type="entry name" value="FBOX"/>
    <property type="match status" value="1"/>
</dbReference>
<reference evidence="3" key="1">
    <citation type="submission" date="2017-03" db="EMBL/GenBank/DDBJ databases">
        <title>Phytopthora megakarya and P. palmivora, two closely related causual agents of cacao black pod achieved similar genome size and gene model numbers by different mechanisms.</title>
        <authorList>
            <person name="Ali S."/>
            <person name="Shao J."/>
            <person name="Larry D.J."/>
            <person name="Kronmiller B."/>
            <person name="Shen D."/>
            <person name="Strem M.D."/>
            <person name="Melnick R.L."/>
            <person name="Guiltinan M.J."/>
            <person name="Tyler B.M."/>
            <person name="Meinhardt L.W."/>
            <person name="Bailey B.A."/>
        </authorList>
    </citation>
    <scope>NUCLEOTIDE SEQUENCE [LARGE SCALE GENOMIC DNA]</scope>
    <source>
        <strain evidence="3">zdho120</strain>
    </source>
</reference>
<dbReference type="PANTHER" id="PTHR39741:SF2">
    <property type="entry name" value="F-BOX DOMAIN-CONTAINING PROTEIN"/>
    <property type="match status" value="1"/>
</dbReference>
<protein>
    <submittedName>
        <fullName evidence="2">Fbox protein</fullName>
    </submittedName>
</protein>
<name>A0A225ULT2_9STRA</name>
<evidence type="ECO:0000313" key="2">
    <source>
        <dbReference type="EMBL" id="OWY94197.1"/>
    </source>
</evidence>
<gene>
    <name evidence="2" type="ORF">PHMEG_00036144</name>
</gene>
<dbReference type="InterPro" id="IPR055336">
    <property type="entry name" value="At4g00755-like"/>
</dbReference>
<accession>A0A225ULT2</accession>
<comment type="caution">
    <text evidence="2">The sequence shown here is derived from an EMBL/GenBank/DDBJ whole genome shotgun (WGS) entry which is preliminary data.</text>
</comment>
<feature type="domain" description="F-box" evidence="1">
    <location>
        <begin position="1"/>
        <end position="38"/>
    </location>
</feature>
<keyword evidence="3" id="KW-1185">Reference proteome</keyword>
<dbReference type="EMBL" id="NBNE01014754">
    <property type="protein sequence ID" value="OWY94197.1"/>
    <property type="molecule type" value="Genomic_DNA"/>
</dbReference>
<dbReference type="AlphaFoldDB" id="A0A225ULT2"/>
<evidence type="ECO:0000313" key="3">
    <source>
        <dbReference type="Proteomes" id="UP000198211"/>
    </source>
</evidence>
<feature type="non-terminal residue" evidence="2">
    <location>
        <position position="1"/>
    </location>
</feature>
<evidence type="ECO:0000259" key="1">
    <source>
        <dbReference type="PROSITE" id="PS50181"/>
    </source>
</evidence>
<organism evidence="2 3">
    <name type="scientific">Phytophthora megakarya</name>
    <dbReference type="NCBI Taxonomy" id="4795"/>
    <lineage>
        <taxon>Eukaryota</taxon>
        <taxon>Sar</taxon>
        <taxon>Stramenopiles</taxon>
        <taxon>Oomycota</taxon>
        <taxon>Peronosporomycetes</taxon>
        <taxon>Peronosporales</taxon>
        <taxon>Peronosporaceae</taxon>
        <taxon>Phytophthora</taxon>
    </lineage>
</organism>